<name>A0A9Q1ECN5_SYNKA</name>
<keyword evidence="1" id="KW-0175">Coiled coil</keyword>
<dbReference type="AlphaFoldDB" id="A0A9Q1ECN5"/>
<dbReference type="InterPro" id="IPR009538">
    <property type="entry name" value="PV-1"/>
</dbReference>
<evidence type="ECO:0000256" key="1">
    <source>
        <dbReference type="SAM" id="Coils"/>
    </source>
</evidence>
<dbReference type="GO" id="GO:0002693">
    <property type="term" value="P:positive regulation of cellular extravasation"/>
    <property type="evidence" value="ECO:0007669"/>
    <property type="project" value="TreeGrafter"/>
</dbReference>
<evidence type="ECO:0000313" key="4">
    <source>
        <dbReference type="EMBL" id="KAJ8336369.1"/>
    </source>
</evidence>
<comment type="caution">
    <text evidence="4">The sequence shown here is derived from an EMBL/GenBank/DDBJ whole genome shotgun (WGS) entry which is preliminary data.</text>
</comment>
<dbReference type="PANTHER" id="PTHR21687">
    <property type="entry name" value="PLASMALEMMA VESICLE-ASSOCIATED PROTEIN"/>
    <property type="match status" value="1"/>
</dbReference>
<evidence type="ECO:0000313" key="5">
    <source>
        <dbReference type="Proteomes" id="UP001152622"/>
    </source>
</evidence>
<dbReference type="OrthoDB" id="8828676at2759"/>
<feature type="coiled-coil region" evidence="1">
    <location>
        <begin position="339"/>
        <end position="366"/>
    </location>
</feature>
<keyword evidence="5" id="KW-1185">Reference proteome</keyword>
<feature type="region of interest" description="Disordered" evidence="2">
    <location>
        <begin position="413"/>
        <end position="474"/>
    </location>
</feature>
<evidence type="ECO:0000256" key="3">
    <source>
        <dbReference type="SAM" id="Phobius"/>
    </source>
</evidence>
<protein>
    <submittedName>
        <fullName evidence="4">Uncharacterized protein</fullName>
    </submittedName>
</protein>
<reference evidence="4" key="1">
    <citation type="journal article" date="2023" name="Science">
        <title>Genome structures resolve the early diversification of teleost fishes.</title>
        <authorList>
            <person name="Parey E."/>
            <person name="Louis A."/>
            <person name="Montfort J."/>
            <person name="Bouchez O."/>
            <person name="Roques C."/>
            <person name="Iampietro C."/>
            <person name="Lluch J."/>
            <person name="Castinel A."/>
            <person name="Donnadieu C."/>
            <person name="Desvignes T."/>
            <person name="Floi Bucao C."/>
            <person name="Jouanno E."/>
            <person name="Wen M."/>
            <person name="Mejri S."/>
            <person name="Dirks R."/>
            <person name="Jansen H."/>
            <person name="Henkel C."/>
            <person name="Chen W.J."/>
            <person name="Zahm M."/>
            <person name="Cabau C."/>
            <person name="Klopp C."/>
            <person name="Thompson A.W."/>
            <person name="Robinson-Rechavi M."/>
            <person name="Braasch I."/>
            <person name="Lecointre G."/>
            <person name="Bobe J."/>
            <person name="Postlethwait J.H."/>
            <person name="Berthelot C."/>
            <person name="Roest Crollius H."/>
            <person name="Guiguen Y."/>
        </authorList>
    </citation>
    <scope>NUCLEOTIDE SEQUENCE</scope>
    <source>
        <strain evidence="4">WJC10195</strain>
    </source>
</reference>
<sequence length="494" mass="54966">MYSGGYSPAKFSLDAKKMHKSKGKSCGYYWRIIFFFSSLIQSLIIVSLVLFMVYGHPEQSSEEKRVQDLQQSFMQLTAENKLLLHAKRNLTRVLNITLTKKLSDDRDLLKLRKLANMSSTTIITITNKLYVCEMEKRNILRGPSAPAPCSNGQPGLDTNTISRVAQLQAMYRLLVANFTQTVQHLNRELDGANGARDTLTLEAIGLRRNTSDLQRQLVAYGNKCKGDFVQSLDGIQAVTRAFMGRIDGLFPAVFPFQLTCEKQRDQLEQIRTNCSSLSREVENKFQNYLDRVGSQVSLIQARSSQLQVQNARLQEDLRWCSQNRTAAAAESRRRSLEVQGRHDNEVERLLKEQKKLRDERELQQHTIAVKSSEITLLSNQVLSLNITLRNCIPKTTFFQPSSPKLPGVNLPGLTKPGMGGPGSNSPSLTKPGMSSNFPSLTKPGMSSNLPSLTKPGMVGTGVTAPGTGSSFHSDLQKHLKELQEMANKDSGVSG</sequence>
<dbReference type="Proteomes" id="UP001152622">
    <property type="component" value="Chromosome 19"/>
</dbReference>
<dbReference type="GO" id="GO:0043114">
    <property type="term" value="P:regulation of vascular permeability"/>
    <property type="evidence" value="ECO:0007669"/>
    <property type="project" value="TreeGrafter"/>
</dbReference>
<feature type="compositionally biased region" description="Polar residues" evidence="2">
    <location>
        <begin position="432"/>
        <end position="451"/>
    </location>
</feature>
<dbReference type="EMBL" id="JAINUF010000019">
    <property type="protein sequence ID" value="KAJ8336369.1"/>
    <property type="molecule type" value="Genomic_DNA"/>
</dbReference>
<keyword evidence="3" id="KW-0472">Membrane</keyword>
<feature type="transmembrane region" description="Helical" evidence="3">
    <location>
        <begin position="28"/>
        <end position="54"/>
    </location>
</feature>
<evidence type="ECO:0000256" key="2">
    <source>
        <dbReference type="SAM" id="MobiDB-lite"/>
    </source>
</evidence>
<organism evidence="4 5">
    <name type="scientific">Synaphobranchus kaupii</name>
    <name type="common">Kaup's arrowtooth eel</name>
    <dbReference type="NCBI Taxonomy" id="118154"/>
    <lineage>
        <taxon>Eukaryota</taxon>
        <taxon>Metazoa</taxon>
        <taxon>Chordata</taxon>
        <taxon>Craniata</taxon>
        <taxon>Vertebrata</taxon>
        <taxon>Euteleostomi</taxon>
        <taxon>Actinopterygii</taxon>
        <taxon>Neopterygii</taxon>
        <taxon>Teleostei</taxon>
        <taxon>Anguilliformes</taxon>
        <taxon>Synaphobranchidae</taxon>
        <taxon>Synaphobranchus</taxon>
    </lineage>
</organism>
<dbReference type="PANTHER" id="PTHR21687:SF5">
    <property type="entry name" value="PLASMALEMMA VESICLE-ASSOCIATED PROTEIN"/>
    <property type="match status" value="1"/>
</dbReference>
<proteinExistence type="predicted"/>
<keyword evidence="3" id="KW-0812">Transmembrane</keyword>
<dbReference type="Pfam" id="PF06637">
    <property type="entry name" value="PV-1"/>
    <property type="match status" value="1"/>
</dbReference>
<gene>
    <name evidence="4" type="ORF">SKAU_G00375890</name>
</gene>
<keyword evidence="3" id="KW-1133">Transmembrane helix</keyword>
<accession>A0A9Q1ECN5</accession>